<feature type="transmembrane region" description="Helical" evidence="1">
    <location>
        <begin position="6"/>
        <end position="29"/>
    </location>
</feature>
<comment type="caution">
    <text evidence="2">The sequence shown here is derived from an EMBL/GenBank/DDBJ whole genome shotgun (WGS) entry which is preliminary data.</text>
</comment>
<feature type="transmembrane region" description="Helical" evidence="1">
    <location>
        <begin position="257"/>
        <end position="277"/>
    </location>
</feature>
<dbReference type="EMBL" id="JBHLUB010000002">
    <property type="protein sequence ID" value="MFC0581232.1"/>
    <property type="molecule type" value="Genomic_DNA"/>
</dbReference>
<evidence type="ECO:0000256" key="1">
    <source>
        <dbReference type="SAM" id="Phobius"/>
    </source>
</evidence>
<organism evidence="2 3">
    <name type="scientific">Micrococcoides hystricis</name>
    <dbReference type="NCBI Taxonomy" id="1572761"/>
    <lineage>
        <taxon>Bacteria</taxon>
        <taxon>Bacillati</taxon>
        <taxon>Actinomycetota</taxon>
        <taxon>Actinomycetes</taxon>
        <taxon>Micrococcales</taxon>
        <taxon>Micrococcaceae</taxon>
        <taxon>Micrococcoides</taxon>
    </lineage>
</organism>
<sequence>MPLSLTVFAAISAAGLCLTLALFFAAGIWRYECRLKRVQEFPEYSEYRTRLQEVRQYLWPALGAVLASFVASIAATSFYEKFLADGFSGFWENFLVDSLLEETILLIIALLILGFAFWPFFGAKNEMKQIRRNPYLLARAAEDYQNRGDASQLSGAELREALEGLEAETFSTVLSLKRPKPEKYDRLNYLFRTSRSFNWKELTKRDLLRFHSKLAKILKGRTFWIYLGASLNVLAWLTLFVIYLFGQSAEPIVAMRLWFVILVSLAVGASALFLFAVTRSRVLLRRYSEITETLAKARSALETAPSGRH</sequence>
<feature type="transmembrane region" description="Helical" evidence="1">
    <location>
        <begin position="99"/>
        <end position="121"/>
    </location>
</feature>
<dbReference type="Proteomes" id="UP001589862">
    <property type="component" value="Unassembled WGS sequence"/>
</dbReference>
<proteinExistence type="predicted"/>
<keyword evidence="1" id="KW-0812">Transmembrane</keyword>
<keyword evidence="1" id="KW-1133">Transmembrane helix</keyword>
<evidence type="ECO:0008006" key="4">
    <source>
        <dbReference type="Google" id="ProtNLM"/>
    </source>
</evidence>
<keyword evidence="3" id="KW-1185">Reference proteome</keyword>
<accession>A0ABV6P7X6</accession>
<gene>
    <name evidence="2" type="ORF">ACFFFR_02355</name>
</gene>
<name>A0ABV6P7X6_9MICC</name>
<protein>
    <recommendedName>
        <fullName evidence="4">DUF4239 domain-containing protein</fullName>
    </recommendedName>
</protein>
<keyword evidence="1" id="KW-0472">Membrane</keyword>
<reference evidence="2 3" key="1">
    <citation type="submission" date="2024-09" db="EMBL/GenBank/DDBJ databases">
        <authorList>
            <person name="Sun Q."/>
            <person name="Mori K."/>
        </authorList>
    </citation>
    <scope>NUCLEOTIDE SEQUENCE [LARGE SCALE GENOMIC DNA]</scope>
    <source>
        <strain evidence="2 3">NCAIM B.02604</strain>
    </source>
</reference>
<evidence type="ECO:0000313" key="3">
    <source>
        <dbReference type="Proteomes" id="UP001589862"/>
    </source>
</evidence>
<feature type="transmembrane region" description="Helical" evidence="1">
    <location>
        <begin position="223"/>
        <end position="245"/>
    </location>
</feature>
<evidence type="ECO:0000313" key="2">
    <source>
        <dbReference type="EMBL" id="MFC0581232.1"/>
    </source>
</evidence>
<feature type="transmembrane region" description="Helical" evidence="1">
    <location>
        <begin position="57"/>
        <end position="79"/>
    </location>
</feature>
<dbReference type="RefSeq" id="WP_377457922.1">
    <property type="nucleotide sequence ID" value="NZ_JBHLUB010000002.1"/>
</dbReference>